<keyword evidence="11" id="KW-0630">Potassium</keyword>
<dbReference type="Gene3D" id="1.10.287.70">
    <property type="match status" value="1"/>
</dbReference>
<evidence type="ECO:0000256" key="1">
    <source>
        <dbReference type="ARBA" id="ARBA00004651"/>
    </source>
</evidence>
<dbReference type="GO" id="GO:0034702">
    <property type="term" value="C:monoatomic ion channel complex"/>
    <property type="evidence" value="ECO:0007669"/>
    <property type="project" value="UniProtKB-KW"/>
</dbReference>
<dbReference type="Pfam" id="PF03493">
    <property type="entry name" value="BK_channel_a"/>
    <property type="match status" value="1"/>
</dbReference>
<dbReference type="InterPro" id="IPR005821">
    <property type="entry name" value="Ion_trans_dom"/>
</dbReference>
<feature type="transmembrane region" description="Helical" evidence="18">
    <location>
        <begin position="147"/>
        <end position="163"/>
    </location>
</feature>
<evidence type="ECO:0000256" key="11">
    <source>
        <dbReference type="ARBA" id="ARBA00022958"/>
    </source>
</evidence>
<evidence type="ECO:0000256" key="18">
    <source>
        <dbReference type="SAM" id="Phobius"/>
    </source>
</evidence>
<evidence type="ECO:0000256" key="14">
    <source>
        <dbReference type="ARBA" id="ARBA00023136"/>
    </source>
</evidence>
<feature type="compositionally biased region" description="Basic and acidic residues" evidence="17">
    <location>
        <begin position="1242"/>
        <end position="1253"/>
    </location>
</feature>
<keyword evidence="8" id="KW-0106">Calcium</keyword>
<keyword evidence="10" id="KW-0851">Voltage-gated channel</keyword>
<evidence type="ECO:0000256" key="3">
    <source>
        <dbReference type="ARBA" id="ARBA00022475"/>
    </source>
</evidence>
<keyword evidence="6" id="KW-0479">Metal-binding</keyword>
<evidence type="ECO:0000256" key="6">
    <source>
        <dbReference type="ARBA" id="ARBA00022723"/>
    </source>
</evidence>
<evidence type="ECO:0000256" key="8">
    <source>
        <dbReference type="ARBA" id="ARBA00022837"/>
    </source>
</evidence>
<keyword evidence="5 18" id="KW-0812">Transmembrane</keyword>
<dbReference type="KEGG" id="aplc:110987743"/>
<comment type="subcellular location">
    <subcellularLocation>
        <location evidence="1">Cell membrane</location>
        <topology evidence="1">Multi-pass membrane protein</topology>
    </subcellularLocation>
</comment>
<sequence>MSYVQLTEKQCNDTQCKPPDDCRERYWYIFLSSSLIAFFGGIVVILVFRLVVSISCKRRVQDASPPTPSFNGPVFNGKSPDIEVPWMTAVKDWAGALISAQTKTGKFLVLIVFIISVASFVVYLLQVSQPIERCFVLSQDTLFQVDLAFNLFFLLYFVLRFVAAPDKFWFWLTWNSIVDFFTIPPIFVSMYLQRTWLGFRFLRALRMMQLSEILQFLSILRTSDTIKLVNLVTVFFSMWLTAAGFVHLVENSGDFWNGFSNPENIDYWTCVYILVVTMSTVGYGDVTAKTTLGRIFIVIFIFGSVAIYTSYLPECAEIFGRRKKYQGSYQSEKGRKHIILCGHITYDSVANFLKDFLHKDRDDVNVEIVLLDNSQPDLELQALFKRHFTQLEFFQGSVLNSVDLEKVRLKEADACLVLCDKYNLDPDAEDAGNIMRVISVKNYHSKCRVIVQLMNYHNKAHLLNIPSWNWRDGDDVICIAELKLGFIAQACLAPGFSTIMANLFAMRSNSEIKRAAFSKGVSHTSLYEVPSTDLAGRKVSWQTHYLQGCGNEMYTEYLSKSFTGMSFPEVAQVCFQKLKLLLIAVESNIDTVESIIAINPGPHVKIHEGTLGFFVAPSAQEVKRAYYYCRICHDDVIAVEKIKQCDCDNADYLGRRSHRQGLRRLLPCPRKRKHHKFSVADISTALTTHSTDEKILKAQGVINNQDAALSIPSNLEGSRQDKSNGTTLNTNLHSCIPIHTHNSDCSDKRYSRDPPTDGDWLGGPQRPRAVQARPPKKDKKRSYALRRPIRFDRPRPCVGSLGRLLLRMQYINGDHSTKPTCTSRVSPRLKQLPDFGDEDTTYQFDSTGMFHWCKDRTSSYALLTREEAQQTNLCNHVVVCVFGNRNSPLIGLRNFVMPLRASNFHLEELKTIVLLGDMQYIAREWQTLKNFPKVYIMDGSPLSRADLRAANVNQCDMCVILSANDSTSEYQSLQDKETILASLNLKAMMFDDSVGLLSAPEQAIMPMHLPGIETPVLEQPSRRGSAVGANVPMITELVNDCNVQFLDQDDEDDPNTELYLTQPFACGTAFAVSVLDSLMSATYFNDNALTLIRTLITGGATPELEQILAEGGDMRPGLSIPDLLANRDRCLVAQIPLIDGPLSYFGDGGMYGDLFVEALKKFGMLCFGIYRFRDSTLSTNTPSSKRYTITNPPYEFPLLSTDLIFVLKHFDPSPSSSKARGQSSGGNGGNGGQHKKKKRKGKDKERNEKRDSGEGIEMTPQMPQRHTVQVQNSNPNGQNQSPVHTTMC</sequence>
<feature type="compositionally biased region" description="Low complexity" evidence="17">
    <location>
        <begin position="764"/>
        <end position="773"/>
    </location>
</feature>
<dbReference type="PANTHER" id="PTHR10027">
    <property type="entry name" value="CALCIUM-ACTIVATED POTASSIUM CHANNEL ALPHA CHAIN"/>
    <property type="match status" value="1"/>
</dbReference>
<feature type="transmembrane region" description="Helical" evidence="18">
    <location>
        <begin position="295"/>
        <end position="313"/>
    </location>
</feature>
<feature type="domain" description="RCK N-terminal" evidence="19">
    <location>
        <begin position="874"/>
        <end position="1016"/>
    </location>
</feature>
<name>A0A8B7ZLL2_ACAPL</name>
<gene>
    <name evidence="21" type="primary">LOC110987743</name>
</gene>
<dbReference type="PRINTS" id="PR00169">
    <property type="entry name" value="KCHANNEL"/>
</dbReference>
<feature type="transmembrane region" description="Helical" evidence="18">
    <location>
        <begin position="265"/>
        <end position="283"/>
    </location>
</feature>
<keyword evidence="20" id="KW-1185">Reference proteome</keyword>
<organism evidence="20 21">
    <name type="scientific">Acanthaster planci</name>
    <name type="common">Crown-of-thorns starfish</name>
    <dbReference type="NCBI Taxonomy" id="133434"/>
    <lineage>
        <taxon>Eukaryota</taxon>
        <taxon>Metazoa</taxon>
        <taxon>Echinodermata</taxon>
        <taxon>Eleutherozoa</taxon>
        <taxon>Asterozoa</taxon>
        <taxon>Asteroidea</taxon>
        <taxon>Valvatacea</taxon>
        <taxon>Valvatida</taxon>
        <taxon>Acanthasteridae</taxon>
        <taxon>Acanthaster</taxon>
    </lineage>
</organism>
<keyword evidence="7" id="KW-0631">Potassium channel</keyword>
<evidence type="ECO:0000259" key="19">
    <source>
        <dbReference type="PROSITE" id="PS51201"/>
    </source>
</evidence>
<dbReference type="Pfam" id="PF00520">
    <property type="entry name" value="Ion_trans"/>
    <property type="match status" value="1"/>
</dbReference>
<dbReference type="GO" id="GO:0045211">
    <property type="term" value="C:postsynaptic membrane"/>
    <property type="evidence" value="ECO:0007669"/>
    <property type="project" value="TreeGrafter"/>
</dbReference>
<evidence type="ECO:0000256" key="2">
    <source>
        <dbReference type="ARBA" id="ARBA00022448"/>
    </source>
</evidence>
<feature type="transmembrane region" description="Helical" evidence="18">
    <location>
        <begin position="107"/>
        <end position="127"/>
    </location>
</feature>
<evidence type="ECO:0000256" key="16">
    <source>
        <dbReference type="ARBA" id="ARBA00029579"/>
    </source>
</evidence>
<keyword evidence="9" id="KW-0460">Magnesium</keyword>
<dbReference type="Proteomes" id="UP000694845">
    <property type="component" value="Unplaced"/>
</dbReference>
<keyword evidence="4" id="KW-0633">Potassium transport</keyword>
<dbReference type="PANTHER" id="PTHR10027:SF33">
    <property type="entry name" value="CALCIUM-ACTIVATED POTASSIUM CHANNEL SUBUNIT ALPHA-1-RELATED"/>
    <property type="match status" value="1"/>
</dbReference>
<dbReference type="InterPro" id="IPR047871">
    <property type="entry name" value="K_chnl_Slo-like"/>
</dbReference>
<dbReference type="Pfam" id="PF21014">
    <property type="entry name" value="Slowpoke_C"/>
    <property type="match status" value="1"/>
</dbReference>
<keyword evidence="15" id="KW-0407">Ion channel</keyword>
<feature type="region of interest" description="Disordered" evidence="17">
    <location>
        <begin position="1214"/>
        <end position="1288"/>
    </location>
</feature>
<feature type="transmembrane region" description="Helical" evidence="18">
    <location>
        <begin position="228"/>
        <end position="249"/>
    </location>
</feature>
<dbReference type="SUPFAM" id="SSF81324">
    <property type="entry name" value="Voltage-gated potassium channels"/>
    <property type="match status" value="1"/>
</dbReference>
<keyword evidence="13" id="KW-0406">Ion transport</keyword>
<feature type="domain" description="RCK N-terminal" evidence="19">
    <location>
        <begin position="335"/>
        <end position="477"/>
    </location>
</feature>
<dbReference type="InterPro" id="IPR036291">
    <property type="entry name" value="NAD(P)-bd_dom_sf"/>
</dbReference>
<dbReference type="GeneID" id="110987743"/>
<dbReference type="InterPro" id="IPR003929">
    <property type="entry name" value="K_chnl_BK_asu"/>
</dbReference>
<evidence type="ECO:0000256" key="4">
    <source>
        <dbReference type="ARBA" id="ARBA00022538"/>
    </source>
</evidence>
<keyword evidence="3" id="KW-1003">Cell membrane</keyword>
<protein>
    <recommendedName>
        <fullName evidence="16">BK channel</fullName>
    </recommendedName>
</protein>
<feature type="compositionally biased region" description="Basic and acidic residues" evidence="17">
    <location>
        <begin position="743"/>
        <end position="755"/>
    </location>
</feature>
<keyword evidence="14 18" id="KW-0472">Membrane</keyword>
<evidence type="ECO:0000256" key="13">
    <source>
        <dbReference type="ARBA" id="ARBA00023065"/>
    </source>
</evidence>
<keyword evidence="2" id="KW-0813">Transport</keyword>
<reference evidence="21" key="1">
    <citation type="submission" date="2025-08" db="UniProtKB">
        <authorList>
            <consortium name="RefSeq"/>
        </authorList>
    </citation>
    <scope>IDENTIFICATION</scope>
</reference>
<feature type="compositionally biased region" description="Gly residues" evidence="17">
    <location>
        <begin position="1223"/>
        <end position="1232"/>
    </location>
</feature>
<dbReference type="SUPFAM" id="SSF51735">
    <property type="entry name" value="NAD(P)-binding Rossmann-fold domains"/>
    <property type="match status" value="1"/>
</dbReference>
<evidence type="ECO:0000256" key="7">
    <source>
        <dbReference type="ARBA" id="ARBA00022826"/>
    </source>
</evidence>
<proteinExistence type="predicted"/>
<dbReference type="InterPro" id="IPR048735">
    <property type="entry name" value="Slowpoke-like_C"/>
</dbReference>
<evidence type="ECO:0000256" key="12">
    <source>
        <dbReference type="ARBA" id="ARBA00022989"/>
    </source>
</evidence>
<dbReference type="RefSeq" id="XP_022106503.1">
    <property type="nucleotide sequence ID" value="XM_022250811.1"/>
</dbReference>
<dbReference type="GO" id="GO:0060072">
    <property type="term" value="F:large conductance calcium-activated potassium channel activity"/>
    <property type="evidence" value="ECO:0007669"/>
    <property type="project" value="TreeGrafter"/>
</dbReference>
<dbReference type="OrthoDB" id="10035564at2759"/>
<feature type="transmembrane region" description="Helical" evidence="18">
    <location>
        <begin position="27"/>
        <end position="52"/>
    </location>
</feature>
<feature type="compositionally biased region" description="Low complexity" evidence="17">
    <location>
        <begin position="1268"/>
        <end position="1288"/>
    </location>
</feature>
<dbReference type="FunFam" id="3.40.50.720:FF:000005">
    <property type="entry name" value="calcium-activated potassium channel subunit alpha-1 isoform X6"/>
    <property type="match status" value="1"/>
</dbReference>
<dbReference type="Gene3D" id="3.40.50.720">
    <property type="entry name" value="NAD(P)-binding Rossmann-like Domain"/>
    <property type="match status" value="2"/>
</dbReference>
<evidence type="ECO:0000256" key="10">
    <source>
        <dbReference type="ARBA" id="ARBA00022882"/>
    </source>
</evidence>
<keyword evidence="12 18" id="KW-1133">Transmembrane helix</keyword>
<evidence type="ECO:0000313" key="21">
    <source>
        <dbReference type="RefSeq" id="XP_022106503.1"/>
    </source>
</evidence>
<dbReference type="FunFam" id="1.10.287.70:FF:000015">
    <property type="entry name" value="Calcium-activated potassium channel subunit alpha-1 isoform X7"/>
    <property type="match status" value="1"/>
</dbReference>
<accession>A0A8B7ZLL2</accession>
<dbReference type="InterPro" id="IPR003148">
    <property type="entry name" value="RCK_N"/>
</dbReference>
<feature type="region of interest" description="Disordered" evidence="17">
    <location>
        <begin position="743"/>
        <end position="783"/>
    </location>
</feature>
<feature type="compositionally biased region" description="Basic residues" evidence="17">
    <location>
        <begin position="774"/>
        <end position="783"/>
    </location>
</feature>
<evidence type="ECO:0000256" key="15">
    <source>
        <dbReference type="ARBA" id="ARBA00023303"/>
    </source>
</evidence>
<dbReference type="PROSITE" id="PS51201">
    <property type="entry name" value="RCK_N"/>
    <property type="match status" value="2"/>
</dbReference>
<dbReference type="PRINTS" id="PR01449">
    <property type="entry name" value="BKCHANNELA"/>
</dbReference>
<evidence type="ECO:0000256" key="5">
    <source>
        <dbReference type="ARBA" id="ARBA00022692"/>
    </source>
</evidence>
<dbReference type="GO" id="GO:0046872">
    <property type="term" value="F:metal ion binding"/>
    <property type="evidence" value="ECO:0007669"/>
    <property type="project" value="UniProtKB-KW"/>
</dbReference>
<evidence type="ECO:0000256" key="17">
    <source>
        <dbReference type="SAM" id="MobiDB-lite"/>
    </source>
</evidence>
<dbReference type="Pfam" id="PF22614">
    <property type="entry name" value="Slo-like_RCK"/>
    <property type="match status" value="2"/>
</dbReference>
<evidence type="ECO:0000256" key="9">
    <source>
        <dbReference type="ARBA" id="ARBA00022842"/>
    </source>
</evidence>
<evidence type="ECO:0000313" key="20">
    <source>
        <dbReference type="Proteomes" id="UP000694845"/>
    </source>
</evidence>